<gene>
    <name evidence="1" type="ORF">DCF17_14355</name>
</gene>
<dbReference type="EMBL" id="QBMN01000101">
    <property type="protein sequence ID" value="PZO38594.1"/>
    <property type="molecule type" value="Genomic_DNA"/>
</dbReference>
<sequence>MTCAIALLDQLLQNKLAALFSPRRQNWHEHLAGAKTPPKWRGKRPVVALPFKPYPLNQTRRNLMAETILTPFRAFPFSGLVRYSGYPVGSRI</sequence>
<reference evidence="1 2" key="2">
    <citation type="submission" date="2018-06" db="EMBL/GenBank/DDBJ databases">
        <title>Metagenomic assembly of (sub)arctic Cyanobacteria and their associated microbiome from non-axenic cultures.</title>
        <authorList>
            <person name="Baurain D."/>
        </authorList>
    </citation>
    <scope>NUCLEOTIDE SEQUENCE [LARGE SCALE GENOMIC DNA]</scope>
    <source>
        <strain evidence="1">ULC041bin1</strain>
    </source>
</reference>
<evidence type="ECO:0000313" key="1">
    <source>
        <dbReference type="EMBL" id="PZO38594.1"/>
    </source>
</evidence>
<evidence type="ECO:0000313" key="2">
    <source>
        <dbReference type="Proteomes" id="UP000249081"/>
    </source>
</evidence>
<accession>A0A2W4W075</accession>
<organism evidence="1 2">
    <name type="scientific">Shackletoniella antarctica</name>
    <dbReference type="NCBI Taxonomy" id="268115"/>
    <lineage>
        <taxon>Bacteria</taxon>
        <taxon>Bacillati</taxon>
        <taxon>Cyanobacteriota</taxon>
        <taxon>Cyanophyceae</taxon>
        <taxon>Oculatellales</taxon>
        <taxon>Oculatellaceae</taxon>
        <taxon>Shackletoniella</taxon>
    </lineage>
</organism>
<protein>
    <submittedName>
        <fullName evidence="1">Uncharacterized protein</fullName>
    </submittedName>
</protein>
<dbReference type="Proteomes" id="UP000249081">
    <property type="component" value="Unassembled WGS sequence"/>
</dbReference>
<dbReference type="AlphaFoldDB" id="A0A2W4W075"/>
<comment type="caution">
    <text evidence="1">The sequence shown here is derived from an EMBL/GenBank/DDBJ whole genome shotgun (WGS) entry which is preliminary data.</text>
</comment>
<proteinExistence type="predicted"/>
<name>A0A2W4W075_9CYAN</name>
<reference evidence="2" key="1">
    <citation type="submission" date="2018-04" db="EMBL/GenBank/DDBJ databases">
        <authorList>
            <person name="Cornet L."/>
        </authorList>
    </citation>
    <scope>NUCLEOTIDE SEQUENCE [LARGE SCALE GENOMIC DNA]</scope>
</reference>